<dbReference type="Pfam" id="PF00579">
    <property type="entry name" value="tRNA-synt_1b"/>
    <property type="match status" value="1"/>
</dbReference>
<keyword evidence="13" id="KW-1185">Reference proteome</keyword>
<organism evidence="12 13">
    <name type="scientific">Deinococcus xianganensis</name>
    <dbReference type="NCBI Taxonomy" id="1507289"/>
    <lineage>
        <taxon>Bacteria</taxon>
        <taxon>Thermotogati</taxon>
        <taxon>Deinococcota</taxon>
        <taxon>Deinococci</taxon>
        <taxon>Deinococcales</taxon>
        <taxon>Deinococcaceae</taxon>
        <taxon>Deinococcus</taxon>
    </lineage>
</organism>
<dbReference type="PANTHER" id="PTHR43766:SF1">
    <property type="entry name" value="TRYPTOPHAN--TRNA LIGASE, MITOCHONDRIAL"/>
    <property type="match status" value="1"/>
</dbReference>
<proteinExistence type="inferred from homology"/>
<comment type="catalytic activity">
    <reaction evidence="8">
        <text>tRNA(Trp) + L-tryptophan + ATP = L-tryptophyl-tRNA(Trp) + AMP + diphosphate + H(+)</text>
        <dbReference type="Rhea" id="RHEA:24080"/>
        <dbReference type="Rhea" id="RHEA-COMP:9671"/>
        <dbReference type="Rhea" id="RHEA-COMP:9705"/>
        <dbReference type="ChEBI" id="CHEBI:15378"/>
        <dbReference type="ChEBI" id="CHEBI:30616"/>
        <dbReference type="ChEBI" id="CHEBI:33019"/>
        <dbReference type="ChEBI" id="CHEBI:57912"/>
        <dbReference type="ChEBI" id="CHEBI:78442"/>
        <dbReference type="ChEBI" id="CHEBI:78535"/>
        <dbReference type="ChEBI" id="CHEBI:456215"/>
        <dbReference type="EC" id="6.1.1.2"/>
    </reaction>
</comment>
<dbReference type="NCBIfam" id="TIGR00233">
    <property type="entry name" value="trpS"/>
    <property type="match status" value="1"/>
</dbReference>
<evidence type="ECO:0000256" key="7">
    <source>
        <dbReference type="ARBA" id="ARBA00023146"/>
    </source>
</evidence>
<dbReference type="InterPro" id="IPR014729">
    <property type="entry name" value="Rossmann-like_a/b/a_fold"/>
</dbReference>
<dbReference type="GO" id="GO:0006436">
    <property type="term" value="P:tryptophanyl-tRNA aminoacylation"/>
    <property type="evidence" value="ECO:0007669"/>
    <property type="project" value="UniProtKB-UniRule"/>
</dbReference>
<evidence type="ECO:0000256" key="9">
    <source>
        <dbReference type="NCBIfam" id="TIGR00233"/>
    </source>
</evidence>
<feature type="region of interest" description="Disordered" evidence="11">
    <location>
        <begin position="1"/>
        <end position="24"/>
    </location>
</feature>
<evidence type="ECO:0000256" key="1">
    <source>
        <dbReference type="ARBA" id="ARBA00005594"/>
    </source>
</evidence>
<dbReference type="PANTHER" id="PTHR43766">
    <property type="entry name" value="TRYPTOPHAN--TRNA LIGASE, MITOCHONDRIAL"/>
    <property type="match status" value="1"/>
</dbReference>
<dbReference type="InterPro" id="IPR050203">
    <property type="entry name" value="Trp-tRNA_synthetase"/>
</dbReference>
<dbReference type="PRINTS" id="PR01039">
    <property type="entry name" value="TRNASYNTHTRP"/>
</dbReference>
<gene>
    <name evidence="12" type="primary">trpS</name>
    <name evidence="12" type="ORF">GLX28_09185</name>
</gene>
<evidence type="ECO:0000313" key="13">
    <source>
        <dbReference type="Proteomes" id="UP000430519"/>
    </source>
</evidence>
<keyword evidence="7 10" id="KW-0030">Aminoacyl-tRNA synthetase</keyword>
<dbReference type="PROSITE" id="PS00178">
    <property type="entry name" value="AA_TRNA_LIGASE_I"/>
    <property type="match status" value="1"/>
</dbReference>
<evidence type="ECO:0000256" key="8">
    <source>
        <dbReference type="ARBA" id="ARBA00049929"/>
    </source>
</evidence>
<accession>A0A6I4YBN4</accession>
<protein>
    <recommendedName>
        <fullName evidence="2 9">Tryptophan--tRNA ligase</fullName>
        <ecNumber evidence="2 9">6.1.1.2</ecNumber>
    </recommendedName>
</protein>
<dbReference type="Gene3D" id="1.10.240.10">
    <property type="entry name" value="Tyrosyl-Transfer RNA Synthetase"/>
    <property type="match status" value="1"/>
</dbReference>
<evidence type="ECO:0000313" key="12">
    <source>
        <dbReference type="EMBL" id="MXV19809.1"/>
    </source>
</evidence>
<sequence length="346" mass="37382">MSNTGNGAGQGTGERPRVLTGDRPTGRLHLGHLAGSLRSRVALQDSHEVFVLVADVQGLTDHFDRPDVLRRNVPEVMLDYLGAGLDPARVTFVRQSGVPELTELTVYLLNLVTVSKLRQNPTVKTEIAQKGFGEAVPAGFFIYPAAQVADITAFGAQVVPVGEDQLPMLELTREVVRRFNSLYGPAADGTDVLVEPQALLSASPRLPGLDGHAKMGKSLGNAAYLSDPPDELRRKVMGMFTDPAHLRAADPGQVEGNPVFAYLDAFDPDAARVQALKDHYRAGGLSDVTVKRHLLDILNAELTPIRDRRATYAQDPQAVMDLLRGGTQRGREVAAQTLAQVRAALF</sequence>
<keyword evidence="6 10" id="KW-0648">Protein biosynthesis</keyword>
<dbReference type="GO" id="GO:0005524">
    <property type="term" value="F:ATP binding"/>
    <property type="evidence" value="ECO:0007669"/>
    <property type="project" value="UniProtKB-KW"/>
</dbReference>
<dbReference type="RefSeq" id="WP_160978783.1">
    <property type="nucleotide sequence ID" value="NZ_WVHK01000027.1"/>
</dbReference>
<evidence type="ECO:0000256" key="11">
    <source>
        <dbReference type="SAM" id="MobiDB-lite"/>
    </source>
</evidence>
<dbReference type="Proteomes" id="UP000430519">
    <property type="component" value="Unassembled WGS sequence"/>
</dbReference>
<dbReference type="FunFam" id="1.10.240.10:FF:000005">
    <property type="entry name" value="Tryptophan--tRNA ligase"/>
    <property type="match status" value="1"/>
</dbReference>
<comment type="caution">
    <text evidence="12">The sequence shown here is derived from an EMBL/GenBank/DDBJ whole genome shotgun (WGS) entry which is preliminary data.</text>
</comment>
<name>A0A6I4YBN4_9DEIO</name>
<dbReference type="Gene3D" id="3.40.50.620">
    <property type="entry name" value="HUPs"/>
    <property type="match status" value="1"/>
</dbReference>
<evidence type="ECO:0000256" key="4">
    <source>
        <dbReference type="ARBA" id="ARBA00022741"/>
    </source>
</evidence>
<dbReference type="InterPro" id="IPR001412">
    <property type="entry name" value="aa-tRNA-synth_I_CS"/>
</dbReference>
<evidence type="ECO:0000256" key="5">
    <source>
        <dbReference type="ARBA" id="ARBA00022840"/>
    </source>
</evidence>
<evidence type="ECO:0000256" key="2">
    <source>
        <dbReference type="ARBA" id="ARBA00013161"/>
    </source>
</evidence>
<dbReference type="InterPro" id="IPR002306">
    <property type="entry name" value="Trp-tRNA-ligase"/>
</dbReference>
<dbReference type="GO" id="GO:0005829">
    <property type="term" value="C:cytosol"/>
    <property type="evidence" value="ECO:0007669"/>
    <property type="project" value="TreeGrafter"/>
</dbReference>
<evidence type="ECO:0000256" key="6">
    <source>
        <dbReference type="ARBA" id="ARBA00022917"/>
    </source>
</evidence>
<reference evidence="12 13" key="1">
    <citation type="submission" date="2019-11" db="EMBL/GenBank/DDBJ databases">
        <title>Genome sequence of Deinococcus xianganensis Y35, AI-2 producing algicidal bacterium, isolated from lake water.</title>
        <authorList>
            <person name="Li Y."/>
        </authorList>
    </citation>
    <scope>NUCLEOTIDE SEQUENCE [LARGE SCALE GENOMIC DNA]</scope>
    <source>
        <strain evidence="12 13">Y35</strain>
    </source>
</reference>
<keyword evidence="3 10" id="KW-0436">Ligase</keyword>
<dbReference type="CDD" id="cd00806">
    <property type="entry name" value="TrpRS_core"/>
    <property type="match status" value="1"/>
</dbReference>
<dbReference type="GO" id="GO:0004830">
    <property type="term" value="F:tryptophan-tRNA ligase activity"/>
    <property type="evidence" value="ECO:0007669"/>
    <property type="project" value="UniProtKB-UniRule"/>
</dbReference>
<evidence type="ECO:0000256" key="10">
    <source>
        <dbReference type="RuleBase" id="RU363036"/>
    </source>
</evidence>
<keyword evidence="4 10" id="KW-0547">Nucleotide-binding</keyword>
<dbReference type="EC" id="6.1.1.2" evidence="2 9"/>
<dbReference type="SUPFAM" id="SSF52374">
    <property type="entry name" value="Nucleotidylyl transferase"/>
    <property type="match status" value="1"/>
</dbReference>
<comment type="similarity">
    <text evidence="1 10">Belongs to the class-I aminoacyl-tRNA synthetase family.</text>
</comment>
<dbReference type="EMBL" id="WVHK01000027">
    <property type="protein sequence ID" value="MXV19809.1"/>
    <property type="molecule type" value="Genomic_DNA"/>
</dbReference>
<dbReference type="AlphaFoldDB" id="A0A6I4YBN4"/>
<dbReference type="InterPro" id="IPR002305">
    <property type="entry name" value="aa-tRNA-synth_Ic"/>
</dbReference>
<feature type="compositionally biased region" description="Gly residues" evidence="11">
    <location>
        <begin position="1"/>
        <end position="12"/>
    </location>
</feature>
<keyword evidence="5 10" id="KW-0067">ATP-binding</keyword>
<evidence type="ECO:0000256" key="3">
    <source>
        <dbReference type="ARBA" id="ARBA00022598"/>
    </source>
</evidence>